<gene>
    <name evidence="4" type="ORF">SAMN05443999_101428</name>
</gene>
<dbReference type="InterPro" id="IPR019470">
    <property type="entry name" value="Ubiq_cytC_Rdtase_Fe-S_su_TAT"/>
</dbReference>
<dbReference type="Pfam" id="PF10399">
    <property type="entry name" value="UCR_Fe-S_N"/>
    <property type="match status" value="1"/>
</dbReference>
<dbReference type="STRING" id="1287727.SAMN05443999_101428"/>
<evidence type="ECO:0000256" key="2">
    <source>
        <dbReference type="SAM" id="MobiDB-lite"/>
    </source>
</evidence>
<reference evidence="4 5" key="1">
    <citation type="submission" date="2016-10" db="EMBL/GenBank/DDBJ databases">
        <authorList>
            <person name="de Groot N.N."/>
        </authorList>
    </citation>
    <scope>NUCLEOTIDE SEQUENCE [LARGE SCALE GENOMIC DNA]</scope>
    <source>
        <strain evidence="4 5">DSM 100674</strain>
    </source>
</reference>
<dbReference type="InterPro" id="IPR019546">
    <property type="entry name" value="TAT_signal_bac_arc"/>
</dbReference>
<dbReference type="InterPro" id="IPR006311">
    <property type="entry name" value="TAT_signal"/>
</dbReference>
<dbReference type="PROSITE" id="PS51318">
    <property type="entry name" value="TAT"/>
    <property type="match status" value="1"/>
</dbReference>
<dbReference type="NCBIfam" id="TIGR01409">
    <property type="entry name" value="TAT_signal_seq"/>
    <property type="match status" value="1"/>
</dbReference>
<dbReference type="Proteomes" id="UP000199582">
    <property type="component" value="Unassembled WGS sequence"/>
</dbReference>
<evidence type="ECO:0000313" key="5">
    <source>
        <dbReference type="Proteomes" id="UP000199582"/>
    </source>
</evidence>
<sequence>MQPADLSATNQGRETLMTRKTDDGKSRRDFLKLAATGAPAIAVATAVTGGKADAAEPDLASDRMQDTAHTRAYFESARF</sequence>
<keyword evidence="5" id="KW-1185">Reference proteome</keyword>
<feature type="region of interest" description="Disordered" evidence="2">
    <location>
        <begin position="1"/>
        <end position="25"/>
    </location>
</feature>
<dbReference type="Gene3D" id="1.20.5.510">
    <property type="entry name" value="Single helix bin"/>
    <property type="match status" value="1"/>
</dbReference>
<comment type="similarity">
    <text evidence="1">Belongs to the Rieske iron-sulfur protein family.</text>
</comment>
<proteinExistence type="inferred from homology"/>
<dbReference type="EMBL" id="FOAG01000001">
    <property type="protein sequence ID" value="SEK43767.1"/>
    <property type="molecule type" value="Genomic_DNA"/>
</dbReference>
<name>A0A1H7H200_9RHOB</name>
<evidence type="ECO:0000256" key="1">
    <source>
        <dbReference type="ARBA" id="ARBA00010651"/>
    </source>
</evidence>
<accession>A0A1H7H200</accession>
<organism evidence="4 5">
    <name type="scientific">Roseovarius azorensis</name>
    <dbReference type="NCBI Taxonomy" id="1287727"/>
    <lineage>
        <taxon>Bacteria</taxon>
        <taxon>Pseudomonadati</taxon>
        <taxon>Pseudomonadota</taxon>
        <taxon>Alphaproteobacteria</taxon>
        <taxon>Rhodobacterales</taxon>
        <taxon>Roseobacteraceae</taxon>
        <taxon>Roseovarius</taxon>
    </lineage>
</organism>
<dbReference type="GO" id="GO:0008121">
    <property type="term" value="F:quinol-cytochrome-c reductase activity"/>
    <property type="evidence" value="ECO:0007669"/>
    <property type="project" value="InterPro"/>
</dbReference>
<protein>
    <submittedName>
        <fullName evidence="4">Formate dehydrogenase region TAT target</fullName>
    </submittedName>
</protein>
<feature type="compositionally biased region" description="Basic and acidic residues" evidence="2">
    <location>
        <begin position="16"/>
        <end position="25"/>
    </location>
</feature>
<evidence type="ECO:0000259" key="3">
    <source>
        <dbReference type="Pfam" id="PF10399"/>
    </source>
</evidence>
<evidence type="ECO:0000313" key="4">
    <source>
        <dbReference type="EMBL" id="SEK43767.1"/>
    </source>
</evidence>
<feature type="domain" description="Ubiquitinol-cytochrome C reductase Fe-S subunit TAT signal" evidence="3">
    <location>
        <begin position="17"/>
        <end position="47"/>
    </location>
</feature>
<dbReference type="AlphaFoldDB" id="A0A1H7H200"/>